<name>A0A9W9ALX3_9AGAR</name>
<reference evidence="2" key="1">
    <citation type="submission" date="2022-08" db="EMBL/GenBank/DDBJ databases">
        <authorList>
            <consortium name="DOE Joint Genome Institute"/>
            <person name="Min B."/>
            <person name="Riley R."/>
            <person name="Sierra-Patev S."/>
            <person name="Naranjo-Ortiz M."/>
            <person name="Looney B."/>
            <person name="Konkel Z."/>
            <person name="Slot J.C."/>
            <person name="Sakamoto Y."/>
            <person name="Steenwyk J.L."/>
            <person name="Rokas A."/>
            <person name="Carro J."/>
            <person name="Camarero S."/>
            <person name="Ferreira P."/>
            <person name="Molpeceres G."/>
            <person name="Ruiz-Duenas F.J."/>
            <person name="Serrano A."/>
            <person name="Henrissat B."/>
            <person name="Drula E."/>
            <person name="Hughes K.W."/>
            <person name="Mata J.L."/>
            <person name="Ishikawa N.K."/>
            <person name="Vargas-Isla R."/>
            <person name="Ushijima S."/>
            <person name="Smith C.A."/>
            <person name="Ahrendt S."/>
            <person name="Andreopoulos W."/>
            <person name="He G."/>
            <person name="Labutti K."/>
            <person name="Lipzen A."/>
            <person name="Ng V."/>
            <person name="Sandor L."/>
            <person name="Barry K."/>
            <person name="Martinez A.T."/>
            <person name="Xiao Y."/>
            <person name="Gibbons J.G."/>
            <person name="Terashima K."/>
            <person name="Hibbett D.S."/>
            <person name="Grigoriev I.V."/>
        </authorList>
    </citation>
    <scope>NUCLEOTIDE SEQUENCE</scope>
    <source>
        <strain evidence="2">Sp2 HRB7682 ss15</strain>
    </source>
</reference>
<dbReference type="Proteomes" id="UP001150238">
    <property type="component" value="Unassembled WGS sequence"/>
</dbReference>
<dbReference type="AlphaFoldDB" id="A0A9W9ALX3"/>
<accession>A0A9W9ALX3</accession>
<dbReference type="GO" id="GO:0005643">
    <property type="term" value="C:nuclear pore"/>
    <property type="evidence" value="ECO:0007669"/>
    <property type="project" value="TreeGrafter"/>
</dbReference>
<dbReference type="PROSITE" id="PS50196">
    <property type="entry name" value="RANBD1"/>
    <property type="match status" value="1"/>
</dbReference>
<dbReference type="InterPro" id="IPR045255">
    <property type="entry name" value="RanBP1-like"/>
</dbReference>
<reference evidence="2" key="2">
    <citation type="journal article" date="2023" name="Proc. Natl. Acad. Sci. U.S.A.">
        <title>A global phylogenomic analysis of the shiitake genus Lentinula.</title>
        <authorList>
            <person name="Sierra-Patev S."/>
            <person name="Min B."/>
            <person name="Naranjo-Ortiz M."/>
            <person name="Looney B."/>
            <person name="Konkel Z."/>
            <person name="Slot J.C."/>
            <person name="Sakamoto Y."/>
            <person name="Steenwyk J.L."/>
            <person name="Rokas A."/>
            <person name="Carro J."/>
            <person name="Camarero S."/>
            <person name="Ferreira P."/>
            <person name="Molpeceres G."/>
            <person name="Ruiz-Duenas F.J."/>
            <person name="Serrano A."/>
            <person name="Henrissat B."/>
            <person name="Drula E."/>
            <person name="Hughes K.W."/>
            <person name="Mata J.L."/>
            <person name="Ishikawa N.K."/>
            <person name="Vargas-Isla R."/>
            <person name="Ushijima S."/>
            <person name="Smith C.A."/>
            <person name="Donoghue J."/>
            <person name="Ahrendt S."/>
            <person name="Andreopoulos W."/>
            <person name="He G."/>
            <person name="LaButti K."/>
            <person name="Lipzen A."/>
            <person name="Ng V."/>
            <person name="Riley R."/>
            <person name="Sandor L."/>
            <person name="Barry K."/>
            <person name="Martinez A.T."/>
            <person name="Xiao Y."/>
            <person name="Gibbons J.G."/>
            <person name="Terashima K."/>
            <person name="Grigoriev I.V."/>
            <person name="Hibbett D."/>
        </authorList>
    </citation>
    <scope>NUCLEOTIDE SEQUENCE</scope>
    <source>
        <strain evidence="2">Sp2 HRB7682 ss15</strain>
    </source>
</reference>
<gene>
    <name evidence="2" type="ORF">C8J55DRAFT_426134</name>
</gene>
<dbReference type="GO" id="GO:0005737">
    <property type="term" value="C:cytoplasm"/>
    <property type="evidence" value="ECO:0007669"/>
    <property type="project" value="TreeGrafter"/>
</dbReference>
<dbReference type="SMART" id="SM00160">
    <property type="entry name" value="RanBD"/>
    <property type="match status" value="1"/>
</dbReference>
<comment type="caution">
    <text evidence="2">The sequence shown here is derived from an EMBL/GenBank/DDBJ whole genome shotgun (WGS) entry which is preliminary data.</text>
</comment>
<dbReference type="PANTHER" id="PTHR23138:SF87">
    <property type="entry name" value="E3 SUMO-PROTEIN LIGASE RANBP2"/>
    <property type="match status" value="1"/>
</dbReference>
<dbReference type="PANTHER" id="PTHR23138">
    <property type="entry name" value="RAN BINDING PROTEIN"/>
    <property type="match status" value="1"/>
</dbReference>
<organism evidence="2 3">
    <name type="scientific">Lentinula lateritia</name>
    <dbReference type="NCBI Taxonomy" id="40482"/>
    <lineage>
        <taxon>Eukaryota</taxon>
        <taxon>Fungi</taxon>
        <taxon>Dikarya</taxon>
        <taxon>Basidiomycota</taxon>
        <taxon>Agaricomycotina</taxon>
        <taxon>Agaricomycetes</taxon>
        <taxon>Agaricomycetidae</taxon>
        <taxon>Agaricales</taxon>
        <taxon>Marasmiineae</taxon>
        <taxon>Omphalotaceae</taxon>
        <taxon>Lentinula</taxon>
    </lineage>
</organism>
<dbReference type="Pfam" id="PF00638">
    <property type="entry name" value="Ran_BP1"/>
    <property type="match status" value="1"/>
</dbReference>
<feature type="domain" description="RanBD1" evidence="1">
    <location>
        <begin position="1"/>
        <end position="90"/>
    </location>
</feature>
<evidence type="ECO:0000259" key="1">
    <source>
        <dbReference type="PROSITE" id="PS50196"/>
    </source>
</evidence>
<dbReference type="EMBL" id="JANVFS010000012">
    <property type="protein sequence ID" value="KAJ4484330.1"/>
    <property type="molecule type" value="Genomic_DNA"/>
</dbReference>
<sequence length="90" mass="10336">MIRRAKLFQFDAASSEWKERGTGDVRLLVHKETKKMRQNLEGLHKLLRCVTFFLSADMRLQPNIGSDPSWAWKVAAEYSETPPTSETLAI</sequence>
<dbReference type="SUPFAM" id="SSF50729">
    <property type="entry name" value="PH domain-like"/>
    <property type="match status" value="1"/>
</dbReference>
<dbReference type="InterPro" id="IPR011993">
    <property type="entry name" value="PH-like_dom_sf"/>
</dbReference>
<protein>
    <submittedName>
        <fullName evidence="2">Ran binding domain-containing protein</fullName>
    </submittedName>
</protein>
<dbReference type="GO" id="GO:0005096">
    <property type="term" value="F:GTPase activator activity"/>
    <property type="evidence" value="ECO:0007669"/>
    <property type="project" value="TreeGrafter"/>
</dbReference>
<evidence type="ECO:0000313" key="3">
    <source>
        <dbReference type="Proteomes" id="UP001150238"/>
    </source>
</evidence>
<dbReference type="InterPro" id="IPR000156">
    <property type="entry name" value="Ran_bind_dom"/>
</dbReference>
<dbReference type="Gene3D" id="2.30.29.30">
    <property type="entry name" value="Pleckstrin-homology domain (PH domain)/Phosphotyrosine-binding domain (PTB)"/>
    <property type="match status" value="1"/>
</dbReference>
<evidence type="ECO:0000313" key="2">
    <source>
        <dbReference type="EMBL" id="KAJ4484330.1"/>
    </source>
</evidence>
<proteinExistence type="predicted"/>